<dbReference type="Gene3D" id="1.10.260.40">
    <property type="entry name" value="lambda repressor-like DNA-binding domains"/>
    <property type="match status" value="1"/>
</dbReference>
<name>A0ABP9RH80_9ACTN</name>
<dbReference type="CDD" id="cd00093">
    <property type="entry name" value="HTH_XRE"/>
    <property type="match status" value="1"/>
</dbReference>
<feature type="domain" description="HTH cro/C1-type" evidence="1">
    <location>
        <begin position="18"/>
        <end position="72"/>
    </location>
</feature>
<dbReference type="SMART" id="SM00530">
    <property type="entry name" value="HTH_XRE"/>
    <property type="match status" value="1"/>
</dbReference>
<reference evidence="3" key="1">
    <citation type="journal article" date="2019" name="Int. J. Syst. Evol. Microbiol.">
        <title>The Global Catalogue of Microorganisms (GCM) 10K type strain sequencing project: providing services to taxonomists for standard genome sequencing and annotation.</title>
        <authorList>
            <consortium name="The Broad Institute Genomics Platform"/>
            <consortium name="The Broad Institute Genome Sequencing Center for Infectious Disease"/>
            <person name="Wu L."/>
            <person name="Ma J."/>
        </authorList>
    </citation>
    <scope>NUCLEOTIDE SEQUENCE [LARGE SCALE GENOMIC DNA]</scope>
    <source>
        <strain evidence="3">JCM 18304</strain>
    </source>
</reference>
<proteinExistence type="predicted"/>
<gene>
    <name evidence="2" type="ORF">GCM10023322_00410</name>
</gene>
<evidence type="ECO:0000313" key="3">
    <source>
        <dbReference type="Proteomes" id="UP001501570"/>
    </source>
</evidence>
<dbReference type="SUPFAM" id="SSF47413">
    <property type="entry name" value="lambda repressor-like DNA-binding domains"/>
    <property type="match status" value="1"/>
</dbReference>
<dbReference type="InterPro" id="IPR001387">
    <property type="entry name" value="Cro/C1-type_HTH"/>
</dbReference>
<dbReference type="PROSITE" id="PS50943">
    <property type="entry name" value="HTH_CROC1"/>
    <property type="match status" value="1"/>
</dbReference>
<keyword evidence="3" id="KW-1185">Reference proteome</keyword>
<dbReference type="InterPro" id="IPR010982">
    <property type="entry name" value="Lambda_DNA-bd_dom_sf"/>
</dbReference>
<comment type="caution">
    <text evidence="2">The sequence shown here is derived from an EMBL/GenBank/DDBJ whole genome shotgun (WGS) entry which is preliminary data.</text>
</comment>
<organism evidence="2 3">
    <name type="scientific">Rugosimonospora acidiphila</name>
    <dbReference type="NCBI Taxonomy" id="556531"/>
    <lineage>
        <taxon>Bacteria</taxon>
        <taxon>Bacillati</taxon>
        <taxon>Actinomycetota</taxon>
        <taxon>Actinomycetes</taxon>
        <taxon>Micromonosporales</taxon>
        <taxon>Micromonosporaceae</taxon>
        <taxon>Rugosimonospora</taxon>
    </lineage>
</organism>
<dbReference type="EMBL" id="BAABJQ010000001">
    <property type="protein sequence ID" value="GAA5176958.1"/>
    <property type="molecule type" value="Genomic_DNA"/>
</dbReference>
<accession>A0ABP9RH80</accession>
<evidence type="ECO:0000313" key="2">
    <source>
        <dbReference type="EMBL" id="GAA5176958.1"/>
    </source>
</evidence>
<dbReference type="Proteomes" id="UP001501570">
    <property type="component" value="Unassembled WGS sequence"/>
</dbReference>
<evidence type="ECO:0000259" key="1">
    <source>
        <dbReference type="PROSITE" id="PS50943"/>
    </source>
</evidence>
<dbReference type="RefSeq" id="WP_345624981.1">
    <property type="nucleotide sequence ID" value="NZ_BAABJQ010000001.1"/>
</dbReference>
<dbReference type="Pfam" id="PF13560">
    <property type="entry name" value="HTH_31"/>
    <property type="match status" value="1"/>
</dbReference>
<protein>
    <submittedName>
        <fullName evidence="2">Helix-turn-helix transcriptional regulator</fullName>
    </submittedName>
</protein>
<sequence length="287" mass="31730">MEPNPDQIAARRQLGSELRQLREDAYRSGQDLASALGWSQSKVSRIEQARTLPSVNDVHAVLRELRVPAAEQERLLTLAGEAAGEPGAWRNSTGAGLTRRQQDFVALERAASAISHYQPILIPGYLQTEAYARRVLEMAGSTSVDRGVELRLARRATLTAPNAPSYRILLLETALRWRPGPPPLMAEQLALVSELAKRPNVELRILRLDQEQVMYLQHPCMIFEFTGPAAHGEALVETEVQDVRITDAEGVGLLNRRFERLSSSAIAPSDSLAFIDSVADSYVSDRN</sequence>
<dbReference type="Pfam" id="PF19054">
    <property type="entry name" value="DUF5753"/>
    <property type="match status" value="1"/>
</dbReference>
<dbReference type="InterPro" id="IPR043917">
    <property type="entry name" value="DUF5753"/>
</dbReference>